<dbReference type="Gene3D" id="3.40.50.2000">
    <property type="entry name" value="Glycogen Phosphorylase B"/>
    <property type="match status" value="1"/>
</dbReference>
<keyword evidence="3" id="KW-1185">Reference proteome</keyword>
<sequence>MYFRQMIKELGLERNFHFEGWQKDLNTWLEDKDYILCTSVLESQNMSVMQAMAKGIKPIVHNFVGAKEIYSKNYVWNTVDEAVKMVTESQYNSEEYRGFIENNYSLKKQMVKIENLLKEETKYRYFSKGILPFALEEKINLDLASSIIDQLEIENITKIGFTYTESMIVITQYYVYKIAFTKKSINMLLKEMKKYEMIKQNIGLCELVLSDIEIIEKEEFIATKAKKMSSIKDYKDAIYILDILRRNCIGIKRLEGVFKENIFKTLGSLVKFVDKKKIEKVKNKIEKAIEKNEFHIGPVHGDLHSRNILNYNEKIKIIDLDRFDMNGIQELDVIHLIVDHMQKERGINWFNQVLELLYGKDDRILNFDILLDRFVSKEKFNDLLLIYSVKRIEEELNNYFYDPDSSKLNKIWLRQLDDYIDLLTKQSVLK</sequence>
<dbReference type="Gene3D" id="3.90.1200.10">
    <property type="match status" value="1"/>
</dbReference>
<feature type="domain" description="Glycosyl transferase family 1" evidence="1">
    <location>
        <begin position="3"/>
        <end position="74"/>
    </location>
</feature>
<comment type="caution">
    <text evidence="2">The sequence shown here is derived from an EMBL/GenBank/DDBJ whole genome shotgun (WGS) entry which is preliminary data.</text>
</comment>
<reference evidence="2" key="1">
    <citation type="journal article" date="2014" name="Genome Announc.">
        <title>Draft Genome Sequences of Three Alkaliphilic Bacillus Strains, Bacillus wakoensis JCM 9140T, Bacillus akibai JCM 9157T, and Bacillus hemicellulosilyticus JCM 9152T.</title>
        <authorList>
            <person name="Yuki M."/>
            <person name="Oshima K."/>
            <person name="Suda W."/>
            <person name="Oshida Y."/>
            <person name="Kitamura K."/>
            <person name="Iida T."/>
            <person name="Hattori M."/>
            <person name="Ohkuma M."/>
        </authorList>
    </citation>
    <scope>NUCLEOTIDE SEQUENCE [LARGE SCALE GENOMIC DNA]</scope>
    <source>
        <strain evidence="2">JCM 9140</strain>
    </source>
</reference>
<evidence type="ECO:0000313" key="2">
    <source>
        <dbReference type="EMBL" id="GAE26531.1"/>
    </source>
</evidence>
<dbReference type="STRING" id="1236970.JCM9140_2610"/>
<dbReference type="Pfam" id="PF00534">
    <property type="entry name" value="Glycos_transf_1"/>
    <property type="match status" value="1"/>
</dbReference>
<dbReference type="SUPFAM" id="SSF53756">
    <property type="entry name" value="UDP-Glycosyltransferase/glycogen phosphorylase"/>
    <property type="match status" value="1"/>
</dbReference>
<organism evidence="2 3">
    <name type="scientific">Halalkalibacter wakoensis JCM 9140</name>
    <dbReference type="NCBI Taxonomy" id="1236970"/>
    <lineage>
        <taxon>Bacteria</taxon>
        <taxon>Bacillati</taxon>
        <taxon>Bacillota</taxon>
        <taxon>Bacilli</taxon>
        <taxon>Bacillales</taxon>
        <taxon>Bacillaceae</taxon>
        <taxon>Halalkalibacter</taxon>
    </lineage>
</organism>
<dbReference type="SUPFAM" id="SSF56112">
    <property type="entry name" value="Protein kinase-like (PK-like)"/>
    <property type="match status" value="1"/>
</dbReference>
<evidence type="ECO:0000259" key="1">
    <source>
        <dbReference type="Pfam" id="PF00534"/>
    </source>
</evidence>
<dbReference type="EMBL" id="BAUT01000026">
    <property type="protein sequence ID" value="GAE26531.1"/>
    <property type="molecule type" value="Genomic_DNA"/>
</dbReference>
<dbReference type="InterPro" id="IPR011009">
    <property type="entry name" value="Kinase-like_dom_sf"/>
</dbReference>
<dbReference type="InterPro" id="IPR001296">
    <property type="entry name" value="Glyco_trans_1"/>
</dbReference>
<accession>W4Q381</accession>
<proteinExistence type="predicted"/>
<name>W4Q381_9BACI</name>
<protein>
    <recommendedName>
        <fullName evidence="1">Glycosyl transferase family 1 domain-containing protein</fullName>
    </recommendedName>
</protein>
<evidence type="ECO:0000313" key="3">
    <source>
        <dbReference type="Proteomes" id="UP000018890"/>
    </source>
</evidence>
<gene>
    <name evidence="2" type="ORF">JCM9140_2610</name>
</gene>
<dbReference type="Proteomes" id="UP000018890">
    <property type="component" value="Unassembled WGS sequence"/>
</dbReference>
<dbReference type="AlphaFoldDB" id="W4Q381"/>